<proteinExistence type="predicted"/>
<dbReference type="GO" id="GO:1990817">
    <property type="term" value="F:poly(A) RNA polymerase activity"/>
    <property type="evidence" value="ECO:0007669"/>
    <property type="project" value="InterPro"/>
</dbReference>
<dbReference type="InterPro" id="IPR045862">
    <property type="entry name" value="Trf4-like"/>
</dbReference>
<dbReference type="VEuPathDB" id="TriTrypDB:TEOVI_000352400"/>
<evidence type="ECO:0000313" key="3">
    <source>
        <dbReference type="Proteomes" id="UP000195570"/>
    </source>
</evidence>
<dbReference type="RefSeq" id="XP_067082517.1">
    <property type="nucleotide sequence ID" value="XM_067226416.1"/>
</dbReference>
<dbReference type="InterPro" id="IPR054708">
    <property type="entry name" value="MTPAP-like_central"/>
</dbReference>
<sequence length="488" mass="54114">MSASDGGRSSKRSGNGWSRVKRWSANVPATYVEGTQMLTVDGAQQTAVVNPSWNRGYNPADCAWTREGGLKRHRTGDNNAEDRRLRHKSKMSTLCPKTEPLGSSNMPFDSEGIHTFDEGLLSFLAAVAPDEEAHRKARLVMHDVAQTLYNVGLQVALFGSWSTGLCIPSSDMDFAAVSVIPHVAGRTNNSNMFRRNYEYGGSCGMVTESLFASLSDPPEFKRERQRNYSLALRTVAKSMRSSNSFCRIVCIPHARVPLVKAVHSCGKAVDVSFQSDGLKTTAFLRDEFRREEFRRARGLIMLLKALLDKWELNDPSKNGLGSFPVSIMVLWFLREEAPKECTGESGNNYATQFVALLKYYGTQFDYLKEGIDYAKGCTFTKTSTELFIVNPLKPGANCASSATLFDSRVVPNLRGAYRDLLPLLKPNVTACLIERTLGRVFGVSQKALSRGKAMWKHRQDARAYVGGATAQHQWDELTNMYVGNPIGV</sequence>
<dbReference type="PANTHER" id="PTHR23092:SF15">
    <property type="entry name" value="INACTIVE NON-CANONICAL POLY(A) RNA POLYMERASE PROTEIN TRF4-2-RELATED"/>
    <property type="match status" value="1"/>
</dbReference>
<dbReference type="GO" id="GO:0031499">
    <property type="term" value="C:TRAMP complex"/>
    <property type="evidence" value="ECO:0007669"/>
    <property type="project" value="TreeGrafter"/>
</dbReference>
<dbReference type="PANTHER" id="PTHR23092">
    <property type="entry name" value="POLY(A) RNA POLYMERASE"/>
    <property type="match status" value="1"/>
</dbReference>
<name>A0A1G4II50_TRYEQ</name>
<dbReference type="Pfam" id="PF22600">
    <property type="entry name" value="MTPAP-like_central"/>
    <property type="match status" value="1"/>
</dbReference>
<dbReference type="Gene3D" id="1.10.1410.10">
    <property type="match status" value="1"/>
</dbReference>
<dbReference type="InterPro" id="IPR043519">
    <property type="entry name" value="NT_sf"/>
</dbReference>
<dbReference type="SUPFAM" id="SSF81301">
    <property type="entry name" value="Nucleotidyltransferase"/>
    <property type="match status" value="1"/>
</dbReference>
<dbReference type="GO" id="GO:0005730">
    <property type="term" value="C:nucleolus"/>
    <property type="evidence" value="ECO:0007669"/>
    <property type="project" value="TreeGrafter"/>
</dbReference>
<organism evidence="2 3">
    <name type="scientific">Trypanosoma equiperdum</name>
    <dbReference type="NCBI Taxonomy" id="5694"/>
    <lineage>
        <taxon>Eukaryota</taxon>
        <taxon>Discoba</taxon>
        <taxon>Euglenozoa</taxon>
        <taxon>Kinetoplastea</taxon>
        <taxon>Metakinetoplastina</taxon>
        <taxon>Trypanosomatida</taxon>
        <taxon>Trypanosomatidae</taxon>
        <taxon>Trypanosoma</taxon>
    </lineage>
</organism>
<dbReference type="GO" id="GO:0031123">
    <property type="term" value="P:RNA 3'-end processing"/>
    <property type="evidence" value="ECO:0007669"/>
    <property type="project" value="TreeGrafter"/>
</dbReference>
<dbReference type="CDD" id="cd05402">
    <property type="entry name" value="NT_PAP_TUTase"/>
    <property type="match status" value="1"/>
</dbReference>
<evidence type="ECO:0000259" key="1">
    <source>
        <dbReference type="Pfam" id="PF22600"/>
    </source>
</evidence>
<evidence type="ECO:0000313" key="2">
    <source>
        <dbReference type="EMBL" id="SCU71942.1"/>
    </source>
</evidence>
<keyword evidence="3" id="KW-1185">Reference proteome</keyword>
<comment type="caution">
    <text evidence="2">The sequence shown here is derived from an EMBL/GenBank/DDBJ whole genome shotgun (WGS) entry which is preliminary data.</text>
</comment>
<gene>
    <name evidence="2" type="ORF">TEOVI_000352400</name>
</gene>
<dbReference type="GO" id="GO:0005739">
    <property type="term" value="C:mitochondrion"/>
    <property type="evidence" value="ECO:0007669"/>
    <property type="project" value="UniProtKB-ARBA"/>
</dbReference>
<dbReference type="EMBL" id="CZPT02001763">
    <property type="protein sequence ID" value="SCU71942.1"/>
    <property type="molecule type" value="Genomic_DNA"/>
</dbReference>
<reference evidence="2" key="1">
    <citation type="submission" date="2016-09" db="EMBL/GenBank/DDBJ databases">
        <authorList>
            <person name="Hebert L."/>
            <person name="Moumen B."/>
        </authorList>
    </citation>
    <scope>NUCLEOTIDE SEQUENCE [LARGE SCALE GENOMIC DNA]</scope>
    <source>
        <strain evidence="2">OVI</strain>
    </source>
</reference>
<dbReference type="GeneID" id="92377464"/>
<dbReference type="Proteomes" id="UP000195570">
    <property type="component" value="Unassembled WGS sequence"/>
</dbReference>
<dbReference type="GO" id="GO:0003729">
    <property type="term" value="F:mRNA binding"/>
    <property type="evidence" value="ECO:0007669"/>
    <property type="project" value="TreeGrafter"/>
</dbReference>
<dbReference type="AlphaFoldDB" id="A0A1G4II50"/>
<accession>A0A1G4II50</accession>
<dbReference type="SUPFAM" id="SSF81631">
    <property type="entry name" value="PAP/OAS1 substrate-binding domain"/>
    <property type="match status" value="1"/>
</dbReference>
<protein>
    <submittedName>
        <fullName evidence="2">Non-canonical poly (A) polymerase</fullName>
    </submittedName>
</protein>
<dbReference type="GO" id="GO:0043634">
    <property type="term" value="P:polyadenylation-dependent ncRNA catabolic process"/>
    <property type="evidence" value="ECO:0007669"/>
    <property type="project" value="TreeGrafter"/>
</dbReference>
<feature type="domain" description="Poly(A) RNA polymerase mitochondrial-like central palm" evidence="1">
    <location>
        <begin position="119"/>
        <end position="284"/>
    </location>
</feature>